<evidence type="ECO:0000313" key="1">
    <source>
        <dbReference type="EMBL" id="MBF9135332.1"/>
    </source>
</evidence>
<reference evidence="1 2" key="1">
    <citation type="submission" date="2020-11" db="EMBL/GenBank/DDBJ databases">
        <title>A novel isolate from a Black sea contaminated sediment with potential to produce alkanes: Plantactinospora alkalitolerans sp. nov.</title>
        <authorList>
            <person name="Carro L."/>
            <person name="Veyisoglu A."/>
            <person name="Guven K."/>
            <person name="Schumann P."/>
            <person name="Klenk H.-P."/>
            <person name="Sahin N."/>
        </authorList>
    </citation>
    <scope>NUCLEOTIDE SEQUENCE [LARGE SCALE GENOMIC DNA]</scope>
    <source>
        <strain evidence="1 2">S1510</strain>
    </source>
</reference>
<gene>
    <name evidence="1" type="ORF">I0C86_41515</name>
</gene>
<accession>A0ABS0HA21</accession>
<dbReference type="RefSeq" id="WP_196206785.1">
    <property type="nucleotide sequence ID" value="NZ_JADPUN010000422.1"/>
</dbReference>
<organism evidence="1 2">
    <name type="scientific">Plantactinospora alkalitolerans</name>
    <dbReference type="NCBI Taxonomy" id="2789879"/>
    <lineage>
        <taxon>Bacteria</taxon>
        <taxon>Bacillati</taxon>
        <taxon>Actinomycetota</taxon>
        <taxon>Actinomycetes</taxon>
        <taxon>Micromonosporales</taxon>
        <taxon>Micromonosporaceae</taxon>
        <taxon>Plantactinospora</taxon>
    </lineage>
</organism>
<protein>
    <recommendedName>
        <fullName evidence="3">Minor tail protein</fullName>
    </recommendedName>
</protein>
<comment type="caution">
    <text evidence="1">The sequence shown here is derived from an EMBL/GenBank/DDBJ whole genome shotgun (WGS) entry which is preliminary data.</text>
</comment>
<dbReference type="EMBL" id="JADPUN010000422">
    <property type="protein sequence ID" value="MBF9135332.1"/>
    <property type="molecule type" value="Genomic_DNA"/>
</dbReference>
<sequence>MASNSYPRPDYNGGEVTELLYERLVGPQAVDGVIGHPGDPAAVFADGSGTRTVKVRADKRALLRGFAYESGSSDIPIELPANTSGTTRVDLIVLRLTRSTWRIQEAYVQGTPGAGAPNGTYNTGDTGVYDLPLAEVTVAHNATTLAASTVTPVAWTVGVDGQIRCTSTTMPPHEVGRRVWQTDTARGLISSGSSWLVYAEETGESTMSLASGFTASNNHIKRRNGWVLCELTVRRTAAIIPANTNVQVATVPAGYRPPFLIQTNGVVPSGNQVVAFTISTAGAVVINSGPTGINANRSAIMATFSWPVA</sequence>
<keyword evidence="2" id="KW-1185">Reference proteome</keyword>
<name>A0ABS0HA21_9ACTN</name>
<evidence type="ECO:0008006" key="3">
    <source>
        <dbReference type="Google" id="ProtNLM"/>
    </source>
</evidence>
<evidence type="ECO:0000313" key="2">
    <source>
        <dbReference type="Proteomes" id="UP000638560"/>
    </source>
</evidence>
<dbReference type="Proteomes" id="UP000638560">
    <property type="component" value="Unassembled WGS sequence"/>
</dbReference>
<proteinExistence type="predicted"/>